<keyword evidence="1 3" id="KW-0489">Methyltransferase</keyword>
<accession>A0A250INY5</accession>
<dbReference type="KEGG" id="mbd:MEBOL_006957"/>
<sequence length="54" mass="6056">MAAGVRQYVLLGAGLDTFAYRNPFVGVRYFAHRADGLALHNWIEHLVSAWLPVD</sequence>
<keyword evidence="2 3" id="KW-0808">Transferase</keyword>
<keyword evidence="4" id="KW-1185">Reference proteome</keyword>
<dbReference type="Proteomes" id="UP000217289">
    <property type="component" value="Chromosome"/>
</dbReference>
<dbReference type="GO" id="GO:0032259">
    <property type="term" value="P:methylation"/>
    <property type="evidence" value="ECO:0007669"/>
    <property type="project" value="UniProtKB-KW"/>
</dbReference>
<dbReference type="AlphaFoldDB" id="A0A250INY5"/>
<evidence type="ECO:0000313" key="4">
    <source>
        <dbReference type="Proteomes" id="UP000217289"/>
    </source>
</evidence>
<gene>
    <name evidence="3" type="ORF">MEBOL_006957</name>
</gene>
<protein>
    <submittedName>
        <fullName evidence="3">Methyltransferase</fullName>
    </submittedName>
</protein>
<evidence type="ECO:0000313" key="3">
    <source>
        <dbReference type="EMBL" id="ATB33459.1"/>
    </source>
</evidence>
<dbReference type="GO" id="GO:0008168">
    <property type="term" value="F:methyltransferase activity"/>
    <property type="evidence" value="ECO:0007669"/>
    <property type="project" value="UniProtKB-KW"/>
</dbReference>
<dbReference type="EMBL" id="CP022163">
    <property type="protein sequence ID" value="ATB33459.1"/>
    <property type="molecule type" value="Genomic_DNA"/>
</dbReference>
<name>A0A250INY5_9BACT</name>
<dbReference type="SUPFAM" id="SSF53335">
    <property type="entry name" value="S-adenosyl-L-methionine-dependent methyltransferases"/>
    <property type="match status" value="1"/>
</dbReference>
<dbReference type="InterPro" id="IPR029063">
    <property type="entry name" value="SAM-dependent_MTases_sf"/>
</dbReference>
<reference evidence="3 4" key="1">
    <citation type="submission" date="2017-06" db="EMBL/GenBank/DDBJ databases">
        <authorList>
            <person name="Kim H.J."/>
            <person name="Triplett B.A."/>
        </authorList>
    </citation>
    <scope>NUCLEOTIDE SEQUENCE [LARGE SCALE GENOMIC DNA]</scope>
    <source>
        <strain evidence="3 4">DSM 14713</strain>
    </source>
</reference>
<dbReference type="Gene3D" id="3.40.50.150">
    <property type="entry name" value="Vaccinia Virus protein VP39"/>
    <property type="match status" value="1"/>
</dbReference>
<proteinExistence type="predicted"/>
<evidence type="ECO:0000256" key="1">
    <source>
        <dbReference type="ARBA" id="ARBA00022603"/>
    </source>
</evidence>
<dbReference type="Pfam" id="PF04072">
    <property type="entry name" value="LCM"/>
    <property type="match status" value="1"/>
</dbReference>
<evidence type="ECO:0000256" key="2">
    <source>
        <dbReference type="ARBA" id="ARBA00022679"/>
    </source>
</evidence>
<organism evidence="3 4">
    <name type="scientific">Melittangium boletus DSM 14713</name>
    <dbReference type="NCBI Taxonomy" id="1294270"/>
    <lineage>
        <taxon>Bacteria</taxon>
        <taxon>Pseudomonadati</taxon>
        <taxon>Myxococcota</taxon>
        <taxon>Myxococcia</taxon>
        <taxon>Myxococcales</taxon>
        <taxon>Cystobacterineae</taxon>
        <taxon>Archangiaceae</taxon>
        <taxon>Melittangium</taxon>
    </lineage>
</organism>
<dbReference type="InterPro" id="IPR007213">
    <property type="entry name" value="Ppm1/Ppm2/Tcmp"/>
</dbReference>